<feature type="region of interest" description="Disordered" evidence="1">
    <location>
        <begin position="1"/>
        <end position="78"/>
    </location>
</feature>
<feature type="compositionally biased region" description="Basic and acidic residues" evidence="1">
    <location>
        <begin position="58"/>
        <end position="73"/>
    </location>
</feature>
<protein>
    <recommendedName>
        <fullName evidence="2">F-box domain-containing protein</fullName>
    </recommendedName>
</protein>
<dbReference type="InterPro" id="IPR001810">
    <property type="entry name" value="F-box_dom"/>
</dbReference>
<feature type="compositionally biased region" description="Polar residues" evidence="1">
    <location>
        <begin position="36"/>
        <end position="56"/>
    </location>
</feature>
<dbReference type="Pfam" id="PF00646">
    <property type="entry name" value="F-box"/>
    <property type="match status" value="1"/>
</dbReference>
<feature type="region of interest" description="Disordered" evidence="1">
    <location>
        <begin position="433"/>
        <end position="457"/>
    </location>
</feature>
<dbReference type="InterPro" id="IPR036047">
    <property type="entry name" value="F-box-like_dom_sf"/>
</dbReference>
<evidence type="ECO:0000259" key="2">
    <source>
        <dbReference type="Pfam" id="PF00646"/>
    </source>
</evidence>
<dbReference type="SUPFAM" id="SSF81383">
    <property type="entry name" value="F-box domain"/>
    <property type="match status" value="1"/>
</dbReference>
<reference evidence="4" key="1">
    <citation type="journal article" date="2017" name="bioRxiv">
        <title>Conservation of a gene cluster reveals novel cercosporin biosynthetic mechanisms and extends production to the genus Colletotrichum.</title>
        <authorList>
            <person name="de Jonge R."/>
            <person name="Ebert M.K."/>
            <person name="Huitt-Roehl C.R."/>
            <person name="Pal P."/>
            <person name="Suttle J.C."/>
            <person name="Spanner R.E."/>
            <person name="Neubauer J.D."/>
            <person name="Jurick W.M.II."/>
            <person name="Stott K.A."/>
            <person name="Secor G.A."/>
            <person name="Thomma B.P.H.J."/>
            <person name="Van de Peer Y."/>
            <person name="Townsend C.A."/>
            <person name="Bolton M.D."/>
        </authorList>
    </citation>
    <scope>NUCLEOTIDE SEQUENCE [LARGE SCALE GENOMIC DNA]</scope>
    <source>
        <strain evidence="4">CBS538.71</strain>
    </source>
</reference>
<proteinExistence type="predicted"/>
<sequence>MASKMAPKRKACESFEQQAAARQLKGSRRFPDDNNKNNGSAGSSLANRDQGSTVGDQHSIKDGTKACTGKDTHNGQNSASAVTDLNALSWGSLTSKHPPQNAFNFGDWKETAAKGQRNTTSHCMITRGVTKLMTKNALFNTGELLEKIITHLPPQSLITLRRVNKTWNHIILTLPITRRALFLEAEPLSHEFWVYDQRSRVLQPYEPSMLKVYGTAWRDRQSYCRPTELNPLILMRDKDFNTGEEKIAPLHDRARTCESLRFVGRPDLNIPLGSSLHHDMFLTQPPVSTVEFVFHYQDRNLRRQCIYAPLQVKRIRVRQPGGVRFRDLLQAFVDAANSGLRPAGYGSPDFAVRVKGSPVTNKIAAVWMLGAIFVSEEEEKQIETMREIWVARDEENAVLVGELPPSPQAKQQMKANNGRLIDFRPTSDDFVDKPLRVRGEQGQGYGGLPRGPLHGLK</sequence>
<keyword evidence="4" id="KW-1185">Reference proteome</keyword>
<dbReference type="EMBL" id="PNEN01001720">
    <property type="protein sequence ID" value="PPJ52122.1"/>
    <property type="molecule type" value="Genomic_DNA"/>
</dbReference>
<dbReference type="CDD" id="cd09917">
    <property type="entry name" value="F-box_SF"/>
    <property type="match status" value="1"/>
</dbReference>
<accession>A0A2S6BXC7</accession>
<name>A0A2S6BXC7_9PEZI</name>
<organism evidence="3 4">
    <name type="scientific">Cercospora berteroae</name>
    <dbReference type="NCBI Taxonomy" id="357750"/>
    <lineage>
        <taxon>Eukaryota</taxon>
        <taxon>Fungi</taxon>
        <taxon>Dikarya</taxon>
        <taxon>Ascomycota</taxon>
        <taxon>Pezizomycotina</taxon>
        <taxon>Dothideomycetes</taxon>
        <taxon>Dothideomycetidae</taxon>
        <taxon>Mycosphaerellales</taxon>
        <taxon>Mycosphaerellaceae</taxon>
        <taxon>Cercospora</taxon>
    </lineage>
</organism>
<evidence type="ECO:0000256" key="1">
    <source>
        <dbReference type="SAM" id="MobiDB-lite"/>
    </source>
</evidence>
<dbReference type="Proteomes" id="UP000237631">
    <property type="component" value="Unassembled WGS sequence"/>
</dbReference>
<evidence type="ECO:0000313" key="4">
    <source>
        <dbReference type="Proteomes" id="UP000237631"/>
    </source>
</evidence>
<evidence type="ECO:0000313" key="3">
    <source>
        <dbReference type="EMBL" id="PPJ52122.1"/>
    </source>
</evidence>
<feature type="domain" description="F-box" evidence="2">
    <location>
        <begin position="143"/>
        <end position="178"/>
    </location>
</feature>
<comment type="caution">
    <text evidence="3">The sequence shown here is derived from an EMBL/GenBank/DDBJ whole genome shotgun (WGS) entry which is preliminary data.</text>
</comment>
<dbReference type="OrthoDB" id="3647132at2759"/>
<gene>
    <name evidence="3" type="ORF">CBER1_10412</name>
</gene>
<dbReference type="AlphaFoldDB" id="A0A2S6BXC7"/>